<dbReference type="EMBL" id="CP040899">
    <property type="protein sequence ID" value="QDB80205.1"/>
    <property type="molecule type" value="Genomic_DNA"/>
</dbReference>
<keyword evidence="3" id="KW-1185">Reference proteome</keyword>
<proteinExistence type="predicted"/>
<feature type="domain" description="Asparagine synthetase" evidence="1">
    <location>
        <begin position="44"/>
        <end position="331"/>
    </location>
</feature>
<name>A0ABX5VPP5_9MICO</name>
<evidence type="ECO:0000313" key="3">
    <source>
        <dbReference type="Proteomes" id="UP000313948"/>
    </source>
</evidence>
<dbReference type="SUPFAM" id="SSF52402">
    <property type="entry name" value="Adenine nucleotide alpha hydrolases-like"/>
    <property type="match status" value="1"/>
</dbReference>
<dbReference type="Gene3D" id="3.40.50.620">
    <property type="entry name" value="HUPs"/>
    <property type="match status" value="1"/>
</dbReference>
<evidence type="ECO:0000259" key="1">
    <source>
        <dbReference type="Pfam" id="PF00733"/>
    </source>
</evidence>
<accession>A0ABX5VPP5</accession>
<organism evidence="2 3">
    <name type="scientific">Georgenia wutianyii</name>
    <dbReference type="NCBI Taxonomy" id="2585135"/>
    <lineage>
        <taxon>Bacteria</taxon>
        <taxon>Bacillati</taxon>
        <taxon>Actinomycetota</taxon>
        <taxon>Actinomycetes</taxon>
        <taxon>Micrococcales</taxon>
        <taxon>Bogoriellaceae</taxon>
        <taxon>Georgenia</taxon>
    </lineage>
</organism>
<dbReference type="Proteomes" id="UP000313948">
    <property type="component" value="Chromosome"/>
</dbReference>
<gene>
    <name evidence="2" type="ORF">FE251_13055</name>
</gene>
<dbReference type="InterPro" id="IPR014729">
    <property type="entry name" value="Rossmann-like_a/b/a_fold"/>
</dbReference>
<reference evidence="2 3" key="1">
    <citation type="submission" date="2019-05" db="EMBL/GenBank/DDBJ databases">
        <title>Georgenia *** sp. nov., and Georgenia *** sp. nov., isolated from the intestinal contents of plateau pika (Ochotona curzoniae) in the Qinghai-Tibet plateau of China.</title>
        <authorList>
            <person name="Tian Z."/>
        </authorList>
    </citation>
    <scope>NUCLEOTIDE SEQUENCE [LARGE SCALE GENOMIC DNA]</scope>
    <source>
        <strain evidence="2 3">Z294</strain>
    </source>
</reference>
<dbReference type="Pfam" id="PF00733">
    <property type="entry name" value="Asn_synthase"/>
    <property type="match status" value="1"/>
</dbReference>
<dbReference type="RefSeq" id="WP_139949007.1">
    <property type="nucleotide sequence ID" value="NZ_CP040899.1"/>
</dbReference>
<dbReference type="InterPro" id="IPR001962">
    <property type="entry name" value="Asn_synthase"/>
</dbReference>
<sequence length="392" mass="43081">MSTPTAHATFTRLTRAETHLALPAEGPVDAPRHPTSGTARQVLESVLLDALTTSPCYVLFSGGRDSSALLALATHVARRQGLPEPVPVTVRHPGVPEADETSWQDLVLGHLRLREHVVLEFRGEQRLLGEVATAALLRHGPLWPEAVQLQGAVYRQLDVGAVVSGEGGDLLLDGRRAGALRDALAMTRPRRRHLRRGLRAARPTHLRRRELRRHRSDLTPPWLRPPAAEAYLRQVLAMSAEPLRWDAATRAGLRARPMVVAMDNFEAGIAEYGSRPVTPFTDLRVADALAAEGGPLGLGDRTAIFRRLFHDVLPDRVLARRSKASFNSTRWGPQEREFAHGWDGSGLDPAWVDPVALRAAWLEEDPHPAADFLLHVAWAHAHGVPVWPEGSS</sequence>
<evidence type="ECO:0000313" key="2">
    <source>
        <dbReference type="EMBL" id="QDB80205.1"/>
    </source>
</evidence>
<protein>
    <submittedName>
        <fullName evidence="2">Asparagine synthase</fullName>
    </submittedName>
</protein>